<accession>A0A4R4ZAC8</accession>
<keyword evidence="3" id="KW-0804">Transcription</keyword>
<evidence type="ECO:0000256" key="1">
    <source>
        <dbReference type="ARBA" id="ARBA00023015"/>
    </source>
</evidence>
<dbReference type="GO" id="GO:0003700">
    <property type="term" value="F:DNA-binding transcription factor activity"/>
    <property type="evidence" value="ECO:0007669"/>
    <property type="project" value="TreeGrafter"/>
</dbReference>
<dbReference type="EMBL" id="SMKQ01000007">
    <property type="protein sequence ID" value="TDD54956.1"/>
    <property type="molecule type" value="Genomic_DNA"/>
</dbReference>
<dbReference type="PROSITE" id="PS50932">
    <property type="entry name" value="HTH_LACI_2"/>
    <property type="match status" value="1"/>
</dbReference>
<dbReference type="InterPro" id="IPR028082">
    <property type="entry name" value="Peripla_BP_I"/>
</dbReference>
<evidence type="ECO:0000313" key="6">
    <source>
        <dbReference type="Proteomes" id="UP000295302"/>
    </source>
</evidence>
<evidence type="ECO:0000256" key="2">
    <source>
        <dbReference type="ARBA" id="ARBA00023125"/>
    </source>
</evidence>
<keyword evidence="1" id="KW-0805">Transcription regulation</keyword>
<dbReference type="SUPFAM" id="SSF53822">
    <property type="entry name" value="Periplasmic binding protein-like I"/>
    <property type="match status" value="1"/>
</dbReference>
<dbReference type="Proteomes" id="UP000295302">
    <property type="component" value="Unassembled WGS sequence"/>
</dbReference>
<dbReference type="InterPro" id="IPR000843">
    <property type="entry name" value="HTH_LacI"/>
</dbReference>
<feature type="domain" description="HTH lacI-type" evidence="4">
    <location>
        <begin position="1"/>
        <end position="55"/>
    </location>
</feature>
<name>A0A4R4ZAC8_9ACTN</name>
<dbReference type="SUPFAM" id="SSF47413">
    <property type="entry name" value="lambda repressor-like DNA-binding domains"/>
    <property type="match status" value="1"/>
</dbReference>
<dbReference type="Pfam" id="PF00356">
    <property type="entry name" value="LacI"/>
    <property type="match status" value="1"/>
</dbReference>
<comment type="caution">
    <text evidence="5">The sequence shown here is derived from an EMBL/GenBank/DDBJ whole genome shotgun (WGS) entry which is preliminary data.</text>
</comment>
<proteinExistence type="predicted"/>
<dbReference type="Gene3D" id="1.10.260.40">
    <property type="entry name" value="lambda repressor-like DNA-binding domains"/>
    <property type="match status" value="1"/>
</dbReference>
<dbReference type="Pfam" id="PF13377">
    <property type="entry name" value="Peripla_BP_3"/>
    <property type="match status" value="1"/>
</dbReference>
<gene>
    <name evidence="5" type="ORF">E1286_04400</name>
</gene>
<dbReference type="OrthoDB" id="3226810at2"/>
<dbReference type="Gene3D" id="3.40.50.2300">
    <property type="match status" value="2"/>
</dbReference>
<dbReference type="InterPro" id="IPR046335">
    <property type="entry name" value="LacI/GalR-like_sensor"/>
</dbReference>
<dbReference type="CDD" id="cd01392">
    <property type="entry name" value="HTH_LacI"/>
    <property type="match status" value="1"/>
</dbReference>
<evidence type="ECO:0000256" key="3">
    <source>
        <dbReference type="ARBA" id="ARBA00023163"/>
    </source>
</evidence>
<keyword evidence="6" id="KW-1185">Reference proteome</keyword>
<dbReference type="AlphaFoldDB" id="A0A4R4ZAC8"/>
<dbReference type="PANTHER" id="PTHR30146:SF153">
    <property type="entry name" value="LACTOSE OPERON REPRESSOR"/>
    <property type="match status" value="1"/>
</dbReference>
<dbReference type="CDD" id="cd06267">
    <property type="entry name" value="PBP1_LacI_sugar_binding-like"/>
    <property type="match status" value="1"/>
</dbReference>
<dbReference type="RefSeq" id="WP_132608984.1">
    <property type="nucleotide sequence ID" value="NZ_SMKQ01000007.1"/>
</dbReference>
<protein>
    <submittedName>
        <fullName evidence="5">LacI family transcriptional regulator</fullName>
    </submittedName>
</protein>
<dbReference type="GO" id="GO:0000976">
    <property type="term" value="F:transcription cis-regulatory region binding"/>
    <property type="evidence" value="ECO:0007669"/>
    <property type="project" value="TreeGrafter"/>
</dbReference>
<evidence type="ECO:0000313" key="5">
    <source>
        <dbReference type="EMBL" id="TDD54956.1"/>
    </source>
</evidence>
<dbReference type="PANTHER" id="PTHR30146">
    <property type="entry name" value="LACI-RELATED TRANSCRIPTIONAL REPRESSOR"/>
    <property type="match status" value="1"/>
</dbReference>
<organism evidence="5 6">
    <name type="scientific">Nonomuraea terrae</name>
    <dbReference type="NCBI Taxonomy" id="2530383"/>
    <lineage>
        <taxon>Bacteria</taxon>
        <taxon>Bacillati</taxon>
        <taxon>Actinomycetota</taxon>
        <taxon>Actinomycetes</taxon>
        <taxon>Streptosporangiales</taxon>
        <taxon>Streptosporangiaceae</taxon>
        <taxon>Nonomuraea</taxon>
    </lineage>
</organism>
<reference evidence="5 6" key="1">
    <citation type="submission" date="2019-03" db="EMBL/GenBank/DDBJ databases">
        <title>Draft genome sequences of novel Actinobacteria.</title>
        <authorList>
            <person name="Sahin N."/>
            <person name="Ay H."/>
            <person name="Saygin H."/>
        </authorList>
    </citation>
    <scope>NUCLEOTIDE SEQUENCE [LARGE SCALE GENOMIC DNA]</scope>
    <source>
        <strain evidence="5 6">CH32</strain>
    </source>
</reference>
<evidence type="ECO:0000259" key="4">
    <source>
        <dbReference type="PROSITE" id="PS50932"/>
    </source>
</evidence>
<sequence length="336" mass="35682">MTLEVVARYAGVSPATASRVLNGTTRVRDELRERVLAAADLLGYIPNAHAQALASASSQVVGVICHDVSDPYFAAIASGVMRAASERGLLMMLASTFRDPSREIAYVSTLRAQQARAILLISSGFQDRAWERAMSAELDPYLRGGGRVAVVSRHRTLRVDTVLPENRAGGAALARALLDLGHRDFAVLTGPRALTTVSDRLGGFRDALARAGVDLAPDQIVEGAFTRDGGYDACSGLLQRGLRATCVFAITDVMAIGALAALRDHGLRVPEDVSLAGFDDIPIVRDLSPPLTTVALPLAEMGEAVMALALREPPHRRSRVARFGGEVVLRASTAPP</sequence>
<keyword evidence="2" id="KW-0238">DNA-binding</keyword>
<dbReference type="InterPro" id="IPR010982">
    <property type="entry name" value="Lambda_DNA-bd_dom_sf"/>
</dbReference>
<dbReference type="SMART" id="SM00354">
    <property type="entry name" value="HTH_LACI"/>
    <property type="match status" value="1"/>
</dbReference>